<dbReference type="PANTHER" id="PTHR12907">
    <property type="entry name" value="EGL NINE HOMOLOG-RELATED"/>
    <property type="match status" value="1"/>
</dbReference>
<feature type="domain" description="Prolyl 4-hydroxylase alpha subunit" evidence="5">
    <location>
        <begin position="231"/>
        <end position="425"/>
    </location>
</feature>
<dbReference type="InterPro" id="IPR023139">
    <property type="entry name" value="PBDC1-like_dom_sf"/>
</dbReference>
<dbReference type="Proteomes" id="UP001165160">
    <property type="component" value="Unassembled WGS sequence"/>
</dbReference>
<evidence type="ECO:0000256" key="1">
    <source>
        <dbReference type="ARBA" id="ARBA00001961"/>
    </source>
</evidence>
<reference evidence="7" key="1">
    <citation type="journal article" date="2023" name="Commun. Biol.">
        <title>Genome analysis of Parmales, the sister group of diatoms, reveals the evolutionary specialization of diatoms from phago-mixotrophs to photoautotrophs.</title>
        <authorList>
            <person name="Ban H."/>
            <person name="Sato S."/>
            <person name="Yoshikawa S."/>
            <person name="Yamada K."/>
            <person name="Nakamura Y."/>
            <person name="Ichinomiya M."/>
            <person name="Sato N."/>
            <person name="Blanc-Mathieu R."/>
            <person name="Endo H."/>
            <person name="Kuwata A."/>
            <person name="Ogata H."/>
        </authorList>
    </citation>
    <scope>NUCLEOTIDE SEQUENCE [LARGE SCALE GENOMIC DNA]</scope>
    <source>
        <strain evidence="7">NIES 3699</strain>
    </source>
</reference>
<dbReference type="InterPro" id="IPR021148">
    <property type="entry name" value="Polysacc_synth_dom"/>
</dbReference>
<accession>A0A9W7BUY5</accession>
<evidence type="ECO:0000313" key="7">
    <source>
        <dbReference type="Proteomes" id="UP001165160"/>
    </source>
</evidence>
<organism evidence="6 7">
    <name type="scientific">Triparma verrucosa</name>
    <dbReference type="NCBI Taxonomy" id="1606542"/>
    <lineage>
        <taxon>Eukaryota</taxon>
        <taxon>Sar</taxon>
        <taxon>Stramenopiles</taxon>
        <taxon>Ochrophyta</taxon>
        <taxon>Bolidophyceae</taxon>
        <taxon>Parmales</taxon>
        <taxon>Triparmaceae</taxon>
        <taxon>Triparma</taxon>
    </lineage>
</organism>
<dbReference type="SMART" id="SM00702">
    <property type="entry name" value="P4Hc"/>
    <property type="match status" value="1"/>
</dbReference>
<dbReference type="GO" id="GO:0031418">
    <property type="term" value="F:L-ascorbic acid binding"/>
    <property type="evidence" value="ECO:0007669"/>
    <property type="project" value="UniProtKB-KW"/>
</dbReference>
<dbReference type="GO" id="GO:0071456">
    <property type="term" value="P:cellular response to hypoxia"/>
    <property type="evidence" value="ECO:0007669"/>
    <property type="project" value="TreeGrafter"/>
</dbReference>
<evidence type="ECO:0000256" key="2">
    <source>
        <dbReference type="ARBA" id="ARBA00022896"/>
    </source>
</evidence>
<dbReference type="Gene3D" id="2.60.120.620">
    <property type="entry name" value="q2cbj1_9rhob like domain"/>
    <property type="match status" value="1"/>
</dbReference>
<proteinExistence type="predicted"/>
<dbReference type="InterPro" id="IPR044862">
    <property type="entry name" value="Pro_4_hyd_alph_FE2OG_OXY"/>
</dbReference>
<name>A0A9W7BUY5_9STRA</name>
<dbReference type="GO" id="GO:0031543">
    <property type="term" value="F:peptidyl-proline dioxygenase activity"/>
    <property type="evidence" value="ECO:0007669"/>
    <property type="project" value="TreeGrafter"/>
</dbReference>
<keyword evidence="3" id="KW-0223">Dioxygenase</keyword>
<keyword evidence="7" id="KW-1185">Reference proteome</keyword>
<dbReference type="EMBL" id="BRXX01000209">
    <property type="protein sequence ID" value="GMH97946.1"/>
    <property type="molecule type" value="Genomic_DNA"/>
</dbReference>
<dbReference type="Pfam" id="PF04669">
    <property type="entry name" value="PBDC1"/>
    <property type="match status" value="1"/>
</dbReference>
<keyword evidence="4" id="KW-0560">Oxidoreductase</keyword>
<dbReference type="Gene3D" id="1.10.3560.10">
    <property type="entry name" value="yst0336 like domain"/>
    <property type="match status" value="1"/>
</dbReference>
<dbReference type="Pfam" id="PF13640">
    <property type="entry name" value="2OG-FeII_Oxy_3"/>
    <property type="match status" value="1"/>
</dbReference>
<sequence>MDIQNSSEIERLSSTSCSNYMSSHINLLNDWALTSRPPVFINPVADKKLYSSFRSNIHTPLTSTISNPCILKTQTWVKFLLALEGRVPSYNMMTMLRRDPLKSYESQLYDLLVVPRAQFICVEIARFVGGCYGEGWRLNWLKDMGLRMFETVQTSRFTVFEKKEIENINEKKRIEEEAQRIITLNKEKEERVRKGEQLRECTTADEASSRRTVEEGVKVKIMNGIRKLKEEKFVVIDDVVPGEKCVEIEENCIKYFEEIGDRRVKSQREYRGDSVVFLNLFGASEIDVDAVKDVLANVGSCVDMPGILVPDKSQLALYDGTRPSDDGVRGYVKHLDNVGVVGEEGENFREITAIIYLNEFEGEEGVEGDEAEGGGELRCYGHTHELTVDVRPKRGRMVVFKSRELYHEVMEVRGWKRLAMSVWCLKDRRDEM</sequence>
<dbReference type="GO" id="GO:0008198">
    <property type="term" value="F:ferrous iron binding"/>
    <property type="evidence" value="ECO:0007669"/>
    <property type="project" value="TreeGrafter"/>
</dbReference>
<dbReference type="InterPro" id="IPR006620">
    <property type="entry name" value="Pro_4_hyd_alph"/>
</dbReference>
<dbReference type="InterPro" id="IPR051559">
    <property type="entry name" value="HIF_prolyl_hydroxylases"/>
</dbReference>
<evidence type="ECO:0000256" key="4">
    <source>
        <dbReference type="ARBA" id="ARBA00023002"/>
    </source>
</evidence>
<dbReference type="AlphaFoldDB" id="A0A9W7BUY5"/>
<keyword evidence="2" id="KW-0847">Vitamin C</keyword>
<evidence type="ECO:0000313" key="6">
    <source>
        <dbReference type="EMBL" id="GMH97946.1"/>
    </source>
</evidence>
<dbReference type="PANTHER" id="PTHR12907:SF26">
    <property type="entry name" value="HIF PROLYL HYDROXYLASE, ISOFORM C"/>
    <property type="match status" value="1"/>
</dbReference>
<gene>
    <name evidence="6" type="ORF">TrVE_jg4185</name>
</gene>
<comment type="cofactor">
    <cofactor evidence="1">
        <name>L-ascorbate</name>
        <dbReference type="ChEBI" id="CHEBI:38290"/>
    </cofactor>
</comment>
<evidence type="ECO:0000256" key="3">
    <source>
        <dbReference type="ARBA" id="ARBA00022964"/>
    </source>
</evidence>
<protein>
    <recommendedName>
        <fullName evidence="5">Prolyl 4-hydroxylase alpha subunit domain-containing protein</fullName>
    </recommendedName>
</protein>
<evidence type="ECO:0000259" key="5">
    <source>
        <dbReference type="SMART" id="SM00702"/>
    </source>
</evidence>
<comment type="caution">
    <text evidence="6">The sequence shown here is derived from an EMBL/GenBank/DDBJ whole genome shotgun (WGS) entry which is preliminary data.</text>
</comment>